<name>A0A0A0RNT2_9CAUD</name>
<keyword evidence="2" id="KW-1185">Reference proteome</keyword>
<organism evidence="1 2">
    <name type="scientific">Bacillus phage Mater</name>
    <dbReference type="NCBI Taxonomy" id="1540090"/>
    <lineage>
        <taxon>Viruses</taxon>
        <taxon>Duplodnaviria</taxon>
        <taxon>Heunggongvirae</taxon>
        <taxon>Uroviricota</taxon>
        <taxon>Caudoviricetes</taxon>
        <taxon>Herelleviridae</taxon>
        <taxon>Bastillevirinae</taxon>
        <taxon>Matervirus</taxon>
        <taxon>Matervirus mater</taxon>
    </lineage>
</organism>
<accession>A0A0A0RNT2</accession>
<evidence type="ECO:0000313" key="1">
    <source>
        <dbReference type="EMBL" id="AIW03299.1"/>
    </source>
</evidence>
<dbReference type="RefSeq" id="YP_009151101.1">
    <property type="nucleotide sequence ID" value="NC_027366.1"/>
</dbReference>
<gene>
    <name evidence="1" type="ORF">CPT_Mater142</name>
</gene>
<dbReference type="GeneID" id="24607041"/>
<evidence type="ECO:0000313" key="2">
    <source>
        <dbReference type="Proteomes" id="UP000030206"/>
    </source>
</evidence>
<dbReference type="EMBL" id="KM236245">
    <property type="protein sequence ID" value="AIW03299.1"/>
    <property type="molecule type" value="Genomic_DNA"/>
</dbReference>
<sequence length="77" mass="8836">MITINIKVRDDAMLFVTDYELPDGSIFIQDEGDPENFTYAHLIPHEGATALINYSTGRQRKVRIHDVNPDDFRVTDI</sequence>
<reference evidence="1 2" key="1">
    <citation type="submission" date="2014-07" db="EMBL/GenBank/DDBJ databases">
        <title>Complete Genome of Bacillus megaterium Myophage Mater.</title>
        <authorList>
            <person name="Lancaster J.C."/>
            <person name="Hodde M.K."/>
            <person name="Hernandez A.C."/>
            <person name="Everett G.F.K."/>
        </authorList>
    </citation>
    <scope>NUCLEOTIDE SEQUENCE [LARGE SCALE GENOMIC DNA]</scope>
</reference>
<dbReference type="Proteomes" id="UP000030206">
    <property type="component" value="Segment"/>
</dbReference>
<proteinExistence type="predicted"/>
<protein>
    <submittedName>
        <fullName evidence="1">Uncharacterized protein</fullName>
    </submittedName>
</protein>
<dbReference type="KEGG" id="vg:24607041"/>